<dbReference type="Proteomes" id="UP000462435">
    <property type="component" value="Unassembled WGS sequence"/>
</dbReference>
<dbReference type="AlphaFoldDB" id="A0A7V8FW03"/>
<proteinExistence type="predicted"/>
<protein>
    <recommendedName>
        <fullName evidence="3">DUF4404 family protein</fullName>
    </recommendedName>
</protein>
<evidence type="ECO:0000313" key="1">
    <source>
        <dbReference type="EMBL" id="KAF1042905.1"/>
    </source>
</evidence>
<dbReference type="EMBL" id="WNDX01000071">
    <property type="protein sequence ID" value="KAF1042905.1"/>
    <property type="molecule type" value="Genomic_DNA"/>
</dbReference>
<sequence length="96" mass="10822">MSEQQASTPRFDHQRLLDMVGEFELELQKLPADSSEAEQLREDIGRLKEHLAAPQPHPGAVRDSWQSLRRAADSVENAVLKDSPYITEMGRIIGLL</sequence>
<evidence type="ECO:0008006" key="3">
    <source>
        <dbReference type="Google" id="ProtNLM"/>
    </source>
</evidence>
<organism evidence="1 2">
    <name type="scientific">Herbaspirillum frisingense</name>
    <dbReference type="NCBI Taxonomy" id="92645"/>
    <lineage>
        <taxon>Bacteria</taxon>
        <taxon>Pseudomonadati</taxon>
        <taxon>Pseudomonadota</taxon>
        <taxon>Betaproteobacteria</taxon>
        <taxon>Burkholderiales</taxon>
        <taxon>Oxalobacteraceae</taxon>
        <taxon>Herbaspirillum</taxon>
    </lineage>
</organism>
<reference evidence="2" key="1">
    <citation type="journal article" date="2020" name="MBio">
        <title>Horizontal gene transfer to a defensive symbiont with a reduced genome amongst a multipartite beetle microbiome.</title>
        <authorList>
            <person name="Waterworth S.C."/>
            <person name="Florez L.V."/>
            <person name="Rees E.R."/>
            <person name="Hertweck C."/>
            <person name="Kaltenpoth M."/>
            <person name="Kwan J.C."/>
        </authorList>
    </citation>
    <scope>NUCLEOTIDE SEQUENCE [LARGE SCALE GENOMIC DNA]</scope>
</reference>
<evidence type="ECO:0000313" key="2">
    <source>
        <dbReference type="Proteomes" id="UP000462435"/>
    </source>
</evidence>
<accession>A0A7V8FW03</accession>
<comment type="caution">
    <text evidence="1">The sequence shown here is derived from an EMBL/GenBank/DDBJ whole genome shotgun (WGS) entry which is preliminary data.</text>
</comment>
<gene>
    <name evidence="1" type="ORF">GAK35_02460</name>
</gene>
<name>A0A7V8FW03_9BURK</name>